<dbReference type="Gene3D" id="1.25.40.20">
    <property type="entry name" value="Ankyrin repeat-containing domain"/>
    <property type="match status" value="1"/>
</dbReference>
<feature type="compositionally biased region" description="Polar residues" evidence="5">
    <location>
        <begin position="686"/>
        <end position="705"/>
    </location>
</feature>
<dbReference type="Pfam" id="PF12796">
    <property type="entry name" value="Ank_2"/>
    <property type="match status" value="1"/>
</dbReference>
<evidence type="ECO:0000256" key="2">
    <source>
        <dbReference type="ARBA" id="ARBA00023043"/>
    </source>
</evidence>
<dbReference type="PANTHER" id="PTHR24166">
    <property type="entry name" value="ROLLING PEBBLES, ISOFORM B"/>
    <property type="match status" value="1"/>
</dbReference>
<dbReference type="PROSITE" id="PS50088">
    <property type="entry name" value="ANK_REPEAT"/>
    <property type="match status" value="1"/>
</dbReference>
<dbReference type="KEGG" id="glz:GLAREA_02181"/>
<feature type="compositionally biased region" description="Polar residues" evidence="5">
    <location>
        <begin position="712"/>
        <end position="726"/>
    </location>
</feature>
<evidence type="ECO:0000313" key="8">
    <source>
        <dbReference type="Proteomes" id="UP000016922"/>
    </source>
</evidence>
<dbReference type="RefSeq" id="XP_008087588.1">
    <property type="nucleotide sequence ID" value="XM_008089397.1"/>
</dbReference>
<evidence type="ECO:0000313" key="7">
    <source>
        <dbReference type="EMBL" id="EPE26269.1"/>
    </source>
</evidence>
<dbReference type="PANTHER" id="PTHR24166:SF52">
    <property type="entry name" value="ANKYRIN REPEAT DOMAIN-CONTAINING PROTEIN 65"/>
    <property type="match status" value="1"/>
</dbReference>
<proteinExistence type="predicted"/>
<feature type="repeat" description="ANK" evidence="3">
    <location>
        <begin position="377"/>
        <end position="405"/>
    </location>
</feature>
<dbReference type="GeneID" id="19461239"/>
<feature type="region of interest" description="Disordered" evidence="5">
    <location>
        <begin position="682"/>
        <end position="746"/>
    </location>
</feature>
<dbReference type="SMART" id="SM00248">
    <property type="entry name" value="ANK"/>
    <property type="match status" value="3"/>
</dbReference>
<gene>
    <name evidence="7" type="ORF">GLAREA_02181</name>
</gene>
<dbReference type="PROSITE" id="PS00028">
    <property type="entry name" value="ZINC_FINGER_C2H2_1"/>
    <property type="match status" value="1"/>
</dbReference>
<keyword evidence="4" id="KW-0862">Zinc</keyword>
<keyword evidence="2 3" id="KW-0040">ANK repeat</keyword>
<evidence type="ECO:0000256" key="4">
    <source>
        <dbReference type="PROSITE-ProRule" id="PRU00042"/>
    </source>
</evidence>
<keyword evidence="4" id="KW-0479">Metal-binding</keyword>
<keyword evidence="1" id="KW-0677">Repeat</keyword>
<reference evidence="7 8" key="1">
    <citation type="journal article" date="2013" name="BMC Genomics">
        <title>Genomics-driven discovery of the pneumocandin biosynthetic gene cluster in the fungus Glarea lozoyensis.</title>
        <authorList>
            <person name="Chen L."/>
            <person name="Yue Q."/>
            <person name="Zhang X."/>
            <person name="Xiang M."/>
            <person name="Wang C."/>
            <person name="Li S."/>
            <person name="Che Y."/>
            <person name="Ortiz-Lopez F.J."/>
            <person name="Bills G.F."/>
            <person name="Liu X."/>
            <person name="An Z."/>
        </authorList>
    </citation>
    <scope>NUCLEOTIDE SEQUENCE [LARGE SCALE GENOMIC DNA]</scope>
    <source>
        <strain evidence="8">ATCC 20868 / MF5171</strain>
    </source>
</reference>
<dbReference type="GO" id="GO:0008270">
    <property type="term" value="F:zinc ion binding"/>
    <property type="evidence" value="ECO:0007669"/>
    <property type="project" value="UniProtKB-KW"/>
</dbReference>
<name>S3CM47_GLAL2</name>
<dbReference type="InterPro" id="IPR002110">
    <property type="entry name" value="Ankyrin_rpt"/>
</dbReference>
<dbReference type="PROSITE" id="PS50297">
    <property type="entry name" value="ANK_REP_REGION"/>
    <property type="match status" value="1"/>
</dbReference>
<dbReference type="SMART" id="SM00355">
    <property type="entry name" value="ZnF_C2H2"/>
    <property type="match status" value="3"/>
</dbReference>
<dbReference type="Gene3D" id="3.30.160.60">
    <property type="entry name" value="Classic Zinc Finger"/>
    <property type="match status" value="1"/>
</dbReference>
<dbReference type="InterPro" id="IPR050889">
    <property type="entry name" value="Dendritic_Spine_Reg/Scaffold"/>
</dbReference>
<dbReference type="Proteomes" id="UP000016922">
    <property type="component" value="Unassembled WGS sequence"/>
</dbReference>
<keyword evidence="4" id="KW-0863">Zinc-finger</keyword>
<dbReference type="SUPFAM" id="SSF48403">
    <property type="entry name" value="Ankyrin repeat"/>
    <property type="match status" value="1"/>
</dbReference>
<evidence type="ECO:0000256" key="5">
    <source>
        <dbReference type="SAM" id="MobiDB-lite"/>
    </source>
</evidence>
<dbReference type="InterPro" id="IPR036770">
    <property type="entry name" value="Ankyrin_rpt-contain_sf"/>
</dbReference>
<evidence type="ECO:0000259" key="6">
    <source>
        <dbReference type="PROSITE" id="PS50157"/>
    </source>
</evidence>
<dbReference type="AlphaFoldDB" id="S3CM47"/>
<protein>
    <submittedName>
        <fullName evidence="7">Ankyrin repeat-containing protein</fullName>
    </submittedName>
</protein>
<keyword evidence="8" id="KW-1185">Reference proteome</keyword>
<dbReference type="OrthoDB" id="654211at2759"/>
<dbReference type="InterPro" id="IPR036236">
    <property type="entry name" value="Znf_C2H2_sf"/>
</dbReference>
<dbReference type="EMBL" id="KE145371">
    <property type="protein sequence ID" value="EPE26269.1"/>
    <property type="molecule type" value="Genomic_DNA"/>
</dbReference>
<evidence type="ECO:0000256" key="3">
    <source>
        <dbReference type="PROSITE-ProRule" id="PRU00023"/>
    </source>
</evidence>
<sequence>MDLLSLSPELVQAVLVQAIISRGVQRGLRLRLVNSVFIPKIVILACELIEVERFANEIMRALFASGLLDTWANPQNRSRESFGVARQVWTEYMEQRILTFRVPASLEPQESLLLLPLMQIYTTATKLSSIDGLGPTNNFRANVKALCFLATSIECFRPSWLTTLDSPQVWDQNNLLAAAAYLGHTDLTRDLYRSDFGKGLIFSFPMSAAALGGHISVLDIFLSGATKSGVLSSFQLTDAARLAAAEGHLAAFDLLVDEKWEKYMRNDREFLPSQRYRDTLTLGLRSKSIGVVKSALQKLQNMPHADHNRDLELIVLGASCQGYLEVLQEFLGSDDIISDRILAVGLSCASLGGKTKVVEYLLARGADPNLSMPRGQPLQLAVSKGHLSIARLLLNNGANLNEPGPHSIVQPIKLEYLALFRLLRSHGAVLNTLESGCAALELAYSEGLDSMLELLLQEGDELDEAVEDAAIDYRLVAVRSGAYFRRLLAWCRKGGGFNTEFNHHETWASWVSPNAPFWTLRSKGLMRFPSWAPRRPRSECPCTVINRRADEPRHPAPRRSSTAKRSLKNMGVRCWPIIALIHADLEAYLHGMVLLAKYKATKAALANPPDFNLQGYQGASTPTDHERHLGYNNDLNDLILPFTSPTEWNEQQIWFGLSVDTLFTYYNGEPCVEHSEVSVVSGSDALPSSPTSHSLGIPSTISSPESKGLFTSDASNPVATSSTNFSDAIPPSSISPPKPEVEGGAHPLPSQSAPVFWCPHCPVSRSTQALLNRHLNTHVRPYPCNFPGCSSAMATQRDLDRHQDKHGRVRRYFCGLASCDYSVHGPQGGFSRRLDNAKRHVKTHEIGHTNVVKENILGRLENVG</sequence>
<feature type="domain" description="C2H2-type" evidence="6">
    <location>
        <begin position="756"/>
        <end position="783"/>
    </location>
</feature>
<dbReference type="SUPFAM" id="SSF57667">
    <property type="entry name" value="beta-beta-alpha zinc fingers"/>
    <property type="match status" value="1"/>
</dbReference>
<dbReference type="PROSITE" id="PS50157">
    <property type="entry name" value="ZINC_FINGER_C2H2_2"/>
    <property type="match status" value="1"/>
</dbReference>
<dbReference type="InterPro" id="IPR013087">
    <property type="entry name" value="Znf_C2H2_type"/>
</dbReference>
<evidence type="ECO:0000256" key="1">
    <source>
        <dbReference type="ARBA" id="ARBA00022737"/>
    </source>
</evidence>
<accession>S3CM47</accession>
<dbReference type="HOGENOM" id="CLU_331502_0_0_1"/>
<organism evidence="7 8">
    <name type="scientific">Glarea lozoyensis (strain ATCC 20868 / MF5171)</name>
    <dbReference type="NCBI Taxonomy" id="1116229"/>
    <lineage>
        <taxon>Eukaryota</taxon>
        <taxon>Fungi</taxon>
        <taxon>Dikarya</taxon>
        <taxon>Ascomycota</taxon>
        <taxon>Pezizomycotina</taxon>
        <taxon>Leotiomycetes</taxon>
        <taxon>Helotiales</taxon>
        <taxon>Helotiaceae</taxon>
        <taxon>Glarea</taxon>
    </lineage>
</organism>
<dbReference type="eggNOG" id="KOG0502">
    <property type="taxonomic scope" value="Eukaryota"/>
</dbReference>